<sequence length="103" mass="11927">MDLMKSFKQLCMPATIYLVLSLFAMAMLIIQNFNNSHTLCVGNFSCPMTNTTMFYLINILYVLFWTWILQLICKAGWKSVSWVLLLFPFIIAFLLVILGMTQN</sequence>
<organism evidence="2">
    <name type="scientific">viral metagenome</name>
    <dbReference type="NCBI Taxonomy" id="1070528"/>
    <lineage>
        <taxon>unclassified sequences</taxon>
        <taxon>metagenomes</taxon>
        <taxon>organismal metagenomes</taxon>
    </lineage>
</organism>
<feature type="transmembrane region" description="Helical" evidence="1">
    <location>
        <begin position="80"/>
        <end position="100"/>
    </location>
</feature>
<dbReference type="EMBL" id="MN740500">
    <property type="protein sequence ID" value="QHU29957.1"/>
    <property type="molecule type" value="Genomic_DNA"/>
</dbReference>
<keyword evidence="1" id="KW-0812">Transmembrane</keyword>
<evidence type="ECO:0000313" key="2">
    <source>
        <dbReference type="EMBL" id="QHU29957.1"/>
    </source>
</evidence>
<protein>
    <submittedName>
        <fullName evidence="2">Uncharacterized protein</fullName>
    </submittedName>
</protein>
<accession>A0A6C0LHJ3</accession>
<feature type="transmembrane region" description="Helical" evidence="1">
    <location>
        <begin position="53"/>
        <end position="73"/>
    </location>
</feature>
<feature type="transmembrane region" description="Helical" evidence="1">
    <location>
        <begin position="12"/>
        <end position="33"/>
    </location>
</feature>
<dbReference type="AlphaFoldDB" id="A0A6C0LHJ3"/>
<evidence type="ECO:0000256" key="1">
    <source>
        <dbReference type="SAM" id="Phobius"/>
    </source>
</evidence>
<name>A0A6C0LHJ3_9ZZZZ</name>
<proteinExistence type="predicted"/>
<reference evidence="2" key="1">
    <citation type="journal article" date="2020" name="Nature">
        <title>Giant virus diversity and host interactions through global metagenomics.</title>
        <authorList>
            <person name="Schulz F."/>
            <person name="Roux S."/>
            <person name="Paez-Espino D."/>
            <person name="Jungbluth S."/>
            <person name="Walsh D.A."/>
            <person name="Denef V.J."/>
            <person name="McMahon K.D."/>
            <person name="Konstantinidis K.T."/>
            <person name="Eloe-Fadrosh E.A."/>
            <person name="Kyrpides N.C."/>
            <person name="Woyke T."/>
        </authorList>
    </citation>
    <scope>NUCLEOTIDE SEQUENCE</scope>
    <source>
        <strain evidence="2">GVMAG-M-3300027810-10</strain>
    </source>
</reference>
<keyword evidence="1" id="KW-1133">Transmembrane helix</keyword>
<keyword evidence="1" id="KW-0472">Membrane</keyword>